<reference evidence="2" key="1">
    <citation type="submission" date="2016-06" db="EMBL/GenBank/DDBJ databases">
        <authorList>
            <person name="Varghese N."/>
            <person name="Submissions Spin"/>
        </authorList>
    </citation>
    <scope>NUCLEOTIDE SEQUENCE [LARGE SCALE GENOMIC DNA]</scope>
    <source>
        <strain evidence="2">DSM 44875</strain>
    </source>
</reference>
<sequence>MSTDSTATRPAIAADTYAVDPFRTTVRFAVKELWAS</sequence>
<evidence type="ECO:0000313" key="2">
    <source>
        <dbReference type="Proteomes" id="UP000198243"/>
    </source>
</evidence>
<dbReference type="Proteomes" id="UP000198243">
    <property type="component" value="Chromosome I"/>
</dbReference>
<proteinExistence type="predicted"/>
<accession>A0A1C4X6M9</accession>
<evidence type="ECO:0000313" key="1">
    <source>
        <dbReference type="EMBL" id="SCF04105.1"/>
    </source>
</evidence>
<dbReference type="EMBL" id="LT607412">
    <property type="protein sequence ID" value="SCF04105.1"/>
    <property type="molecule type" value="Genomic_DNA"/>
</dbReference>
<organism evidence="1 2">
    <name type="scientific">Micromonospora coriariae</name>
    <dbReference type="NCBI Taxonomy" id="285665"/>
    <lineage>
        <taxon>Bacteria</taxon>
        <taxon>Bacillati</taxon>
        <taxon>Actinomycetota</taxon>
        <taxon>Actinomycetes</taxon>
        <taxon>Micromonosporales</taxon>
        <taxon>Micromonosporaceae</taxon>
        <taxon>Micromonospora</taxon>
    </lineage>
</organism>
<gene>
    <name evidence="1" type="ORF">GA0070607_4755</name>
</gene>
<name>A0A1C4X6M9_9ACTN</name>
<protein>
    <submittedName>
        <fullName evidence="1">Uncharacterized protein</fullName>
    </submittedName>
</protein>
<keyword evidence="2" id="KW-1185">Reference proteome</keyword>
<dbReference type="AlphaFoldDB" id="A0A1C4X6M9"/>